<feature type="region of interest" description="Disordered" evidence="1">
    <location>
        <begin position="1"/>
        <end position="21"/>
    </location>
</feature>
<dbReference type="AlphaFoldDB" id="A0ABD1CIT3"/>
<accession>A0ABD1CIT3</accession>
<gene>
    <name evidence="2" type="ORF">pipiens_017214</name>
</gene>
<reference evidence="2 3" key="1">
    <citation type="submission" date="2024-05" db="EMBL/GenBank/DDBJ databases">
        <title>Culex pipiens pipiens assembly and annotation.</title>
        <authorList>
            <person name="Alout H."/>
            <person name="Durand T."/>
        </authorList>
    </citation>
    <scope>NUCLEOTIDE SEQUENCE [LARGE SCALE GENOMIC DNA]</scope>
    <source>
        <strain evidence="2">HA-2024</strain>
        <tissue evidence="2">Whole body</tissue>
    </source>
</reference>
<protein>
    <recommendedName>
        <fullName evidence="4">Calcium uniporter protein</fullName>
    </recommendedName>
</protein>
<name>A0ABD1CIT3_CULPP</name>
<evidence type="ECO:0008006" key="4">
    <source>
        <dbReference type="Google" id="ProtNLM"/>
    </source>
</evidence>
<keyword evidence="3" id="KW-1185">Reference proteome</keyword>
<evidence type="ECO:0000313" key="3">
    <source>
        <dbReference type="Proteomes" id="UP001562425"/>
    </source>
</evidence>
<dbReference type="EMBL" id="JBEHCU010012107">
    <property type="protein sequence ID" value="KAL1375894.1"/>
    <property type="molecule type" value="Genomic_DNA"/>
</dbReference>
<organism evidence="2 3">
    <name type="scientific">Culex pipiens pipiens</name>
    <name type="common">Northern house mosquito</name>
    <dbReference type="NCBI Taxonomy" id="38569"/>
    <lineage>
        <taxon>Eukaryota</taxon>
        <taxon>Metazoa</taxon>
        <taxon>Ecdysozoa</taxon>
        <taxon>Arthropoda</taxon>
        <taxon>Hexapoda</taxon>
        <taxon>Insecta</taxon>
        <taxon>Pterygota</taxon>
        <taxon>Neoptera</taxon>
        <taxon>Endopterygota</taxon>
        <taxon>Diptera</taxon>
        <taxon>Nematocera</taxon>
        <taxon>Culicoidea</taxon>
        <taxon>Culicidae</taxon>
        <taxon>Culicinae</taxon>
        <taxon>Culicini</taxon>
        <taxon>Culex</taxon>
        <taxon>Culex</taxon>
    </lineage>
</organism>
<proteinExistence type="predicted"/>
<comment type="caution">
    <text evidence="2">The sequence shown here is derived from an EMBL/GenBank/DDBJ whole genome shotgun (WGS) entry which is preliminary data.</text>
</comment>
<sequence length="84" mass="9645">MRSLLAPRRDRPIREGLPHITVPLPSRNERCQFTLRPVTHSVGNFLDMLKDEDRGIDRAAVLNRDGVRIAASCSIETLMEDDFW</sequence>
<evidence type="ECO:0000256" key="1">
    <source>
        <dbReference type="SAM" id="MobiDB-lite"/>
    </source>
</evidence>
<feature type="compositionally biased region" description="Basic and acidic residues" evidence="1">
    <location>
        <begin position="7"/>
        <end position="17"/>
    </location>
</feature>
<dbReference type="Proteomes" id="UP001562425">
    <property type="component" value="Unassembled WGS sequence"/>
</dbReference>
<evidence type="ECO:0000313" key="2">
    <source>
        <dbReference type="EMBL" id="KAL1375894.1"/>
    </source>
</evidence>